<dbReference type="Proteomes" id="UP000655443">
    <property type="component" value="Unassembled WGS sequence"/>
</dbReference>
<name>A0A918YNZ7_9ACTN</name>
<dbReference type="RefSeq" id="WP_189957328.1">
    <property type="nucleotide sequence ID" value="NZ_BMVG01000023.1"/>
</dbReference>
<organism evidence="2 3">
    <name type="scientific">Streptomyces alanosinicus</name>
    <dbReference type="NCBI Taxonomy" id="68171"/>
    <lineage>
        <taxon>Bacteria</taxon>
        <taxon>Bacillati</taxon>
        <taxon>Actinomycetota</taxon>
        <taxon>Actinomycetes</taxon>
        <taxon>Kitasatosporales</taxon>
        <taxon>Streptomycetaceae</taxon>
        <taxon>Streptomyces</taxon>
    </lineage>
</organism>
<reference evidence="2" key="1">
    <citation type="journal article" date="2014" name="Int. J. Syst. Evol. Microbiol.">
        <title>Complete genome sequence of Corynebacterium casei LMG S-19264T (=DSM 44701T), isolated from a smear-ripened cheese.</title>
        <authorList>
            <consortium name="US DOE Joint Genome Institute (JGI-PGF)"/>
            <person name="Walter F."/>
            <person name="Albersmeier A."/>
            <person name="Kalinowski J."/>
            <person name="Ruckert C."/>
        </authorList>
    </citation>
    <scope>NUCLEOTIDE SEQUENCE</scope>
    <source>
        <strain evidence="2">JCM 4714</strain>
    </source>
</reference>
<proteinExistence type="predicted"/>
<sequence>MTDADPPAPAHRAASLPTVLSATVAQASLIAALMFYLGAVYLANYYAYFHLDVFSLGIGYAELAIQSLRVINRPSIVGLAAALLVLRNPSDYALIRRIPKADQLAAAWARLVALLVQGHVAVVALGVLLFAYMSRVVHYGWLALLVLAVGIHLARLDARRTGFADAGPRRANARTLAGAVLLLWAGTLAAAQMGADDAKDLGHHVVRLTGVTVFTTERYSIAGPGVAVQDLGPTVHFRYRYTGLRRLIDRSGRYYLIPVGWTRDTAAAYILQDGDNLRVELTPGARPQS</sequence>
<accession>A0A918YNZ7</accession>
<keyword evidence="1" id="KW-0472">Membrane</keyword>
<feature type="transmembrane region" description="Helical" evidence="1">
    <location>
        <begin position="175"/>
        <end position="195"/>
    </location>
</feature>
<feature type="transmembrane region" description="Helical" evidence="1">
    <location>
        <begin position="136"/>
        <end position="154"/>
    </location>
</feature>
<feature type="transmembrane region" description="Helical" evidence="1">
    <location>
        <begin position="19"/>
        <end position="43"/>
    </location>
</feature>
<comment type="caution">
    <text evidence="2">The sequence shown here is derived from an EMBL/GenBank/DDBJ whole genome shotgun (WGS) entry which is preliminary data.</text>
</comment>
<dbReference type="AlphaFoldDB" id="A0A918YNZ7"/>
<evidence type="ECO:0000313" key="2">
    <source>
        <dbReference type="EMBL" id="GHE10438.1"/>
    </source>
</evidence>
<reference evidence="2" key="2">
    <citation type="submission" date="2020-09" db="EMBL/GenBank/DDBJ databases">
        <authorList>
            <person name="Sun Q."/>
            <person name="Ohkuma M."/>
        </authorList>
    </citation>
    <scope>NUCLEOTIDE SEQUENCE</scope>
    <source>
        <strain evidence="2">JCM 4714</strain>
    </source>
</reference>
<protein>
    <submittedName>
        <fullName evidence="2">Uncharacterized protein</fullName>
    </submittedName>
</protein>
<keyword evidence="1" id="KW-0812">Transmembrane</keyword>
<feature type="transmembrane region" description="Helical" evidence="1">
    <location>
        <begin position="107"/>
        <end position="130"/>
    </location>
</feature>
<evidence type="ECO:0000313" key="3">
    <source>
        <dbReference type="Proteomes" id="UP000655443"/>
    </source>
</evidence>
<dbReference type="EMBL" id="BMVG01000023">
    <property type="protein sequence ID" value="GHE10438.1"/>
    <property type="molecule type" value="Genomic_DNA"/>
</dbReference>
<keyword evidence="1" id="KW-1133">Transmembrane helix</keyword>
<gene>
    <name evidence="2" type="ORF">GCM10010339_66620</name>
</gene>
<keyword evidence="3" id="KW-1185">Reference proteome</keyword>
<evidence type="ECO:0000256" key="1">
    <source>
        <dbReference type="SAM" id="Phobius"/>
    </source>
</evidence>